<feature type="signal peptide" evidence="1">
    <location>
        <begin position="1"/>
        <end position="24"/>
    </location>
</feature>
<proteinExistence type="predicted"/>
<evidence type="ECO:0008006" key="4">
    <source>
        <dbReference type="Google" id="ProtNLM"/>
    </source>
</evidence>
<evidence type="ECO:0000313" key="2">
    <source>
        <dbReference type="EMBL" id="KAF5188896.1"/>
    </source>
</evidence>
<dbReference type="Proteomes" id="UP000554482">
    <property type="component" value="Unassembled WGS sequence"/>
</dbReference>
<keyword evidence="3" id="KW-1185">Reference proteome</keyword>
<name>A0A7J6VUW7_THATH</name>
<dbReference type="EMBL" id="JABWDY010026204">
    <property type="protein sequence ID" value="KAF5188896.1"/>
    <property type="molecule type" value="Genomic_DNA"/>
</dbReference>
<comment type="caution">
    <text evidence="2">The sequence shown here is derived from an EMBL/GenBank/DDBJ whole genome shotgun (WGS) entry which is preliminary data.</text>
</comment>
<evidence type="ECO:0000256" key="1">
    <source>
        <dbReference type="SAM" id="SignalP"/>
    </source>
</evidence>
<keyword evidence="1" id="KW-0732">Signal</keyword>
<dbReference type="AlphaFoldDB" id="A0A7J6VUW7"/>
<accession>A0A7J6VUW7</accession>
<protein>
    <recommendedName>
        <fullName evidence="4">Secreted protein</fullName>
    </recommendedName>
</protein>
<organism evidence="2 3">
    <name type="scientific">Thalictrum thalictroides</name>
    <name type="common">Rue-anemone</name>
    <name type="synonym">Anemone thalictroides</name>
    <dbReference type="NCBI Taxonomy" id="46969"/>
    <lineage>
        <taxon>Eukaryota</taxon>
        <taxon>Viridiplantae</taxon>
        <taxon>Streptophyta</taxon>
        <taxon>Embryophyta</taxon>
        <taxon>Tracheophyta</taxon>
        <taxon>Spermatophyta</taxon>
        <taxon>Magnoliopsida</taxon>
        <taxon>Ranunculales</taxon>
        <taxon>Ranunculaceae</taxon>
        <taxon>Thalictroideae</taxon>
        <taxon>Thalictrum</taxon>
    </lineage>
</organism>
<evidence type="ECO:0000313" key="3">
    <source>
        <dbReference type="Proteomes" id="UP000554482"/>
    </source>
</evidence>
<reference evidence="2 3" key="1">
    <citation type="submission" date="2020-06" db="EMBL/GenBank/DDBJ databases">
        <title>Transcriptomic and genomic resources for Thalictrum thalictroides and T. hernandezii: Facilitating candidate gene discovery in an emerging model plant lineage.</title>
        <authorList>
            <person name="Arias T."/>
            <person name="Riano-Pachon D.M."/>
            <person name="Di Stilio V.S."/>
        </authorList>
    </citation>
    <scope>NUCLEOTIDE SEQUENCE [LARGE SCALE GENOMIC DNA]</scope>
    <source>
        <strain evidence="3">cv. WT478/WT964</strain>
        <tissue evidence="2">Leaves</tissue>
    </source>
</reference>
<feature type="chain" id="PRO_5029863560" description="Secreted protein" evidence="1">
    <location>
        <begin position="25"/>
        <end position="65"/>
    </location>
</feature>
<gene>
    <name evidence="2" type="ORF">FRX31_021517</name>
</gene>
<sequence length="65" mass="7164">MVADIMSWPRGLVIILTTIATFQGSMPAQHTLIRHSQIVLTEMYNLTTGLSVRSKVGILRHACIA</sequence>